<evidence type="ECO:0000313" key="2">
    <source>
        <dbReference type="EMBL" id="AHF77542.1"/>
    </source>
</evidence>
<dbReference type="Proteomes" id="UP000019028">
    <property type="component" value="Chromosome"/>
</dbReference>
<feature type="domain" description="Macro" evidence="1">
    <location>
        <begin position="1"/>
        <end position="172"/>
    </location>
</feature>
<dbReference type="InterPro" id="IPR002589">
    <property type="entry name" value="Macro_dom"/>
</dbReference>
<dbReference type="EMBL" id="CP006569">
    <property type="protein sequence ID" value="AHF77542.1"/>
    <property type="molecule type" value="Genomic_DNA"/>
</dbReference>
<dbReference type="HOGENOM" id="CLU_046550_5_1_6"/>
<protein>
    <submittedName>
        <fullName evidence="2">Appr-1-p processing enzyme domain protein (ADP-ribose modifying)</fullName>
    </submittedName>
</protein>
<dbReference type="PROSITE" id="PS51154">
    <property type="entry name" value="MACRO"/>
    <property type="match status" value="1"/>
</dbReference>
<dbReference type="NCBIfam" id="NF001664">
    <property type="entry name" value="PRK00431.1-6"/>
    <property type="match status" value="1"/>
</dbReference>
<dbReference type="RefSeq" id="WP_025422692.1">
    <property type="nucleotide sequence ID" value="NZ_CP006569.1"/>
</dbReference>
<dbReference type="PANTHER" id="PTHR11106">
    <property type="entry name" value="GANGLIOSIDE INDUCED DIFFERENTIATION ASSOCIATED PROTEIN 2-RELATED"/>
    <property type="match status" value="1"/>
</dbReference>
<sequence length="172" mass="18182">MDARIQIITGDITHLAVEGIVNAANQRLMGGGGVDGAIHRAAGPALVQECAAIRRARGGCAVGEAVITGGGRLGVRHIIHTVGPVWRGGGQHEAALLRSAYDNSLRLAAEYRLARLAFPNISTGVYGFPKPAAARIAIDAVRAFLARHDWPQQVIFVCFDAENAHLYQTALA</sequence>
<dbReference type="PANTHER" id="PTHR11106:SF27">
    <property type="entry name" value="MACRO DOMAIN-CONTAINING PROTEIN"/>
    <property type="match status" value="1"/>
</dbReference>
<dbReference type="KEGG" id="sod:Sant_2502"/>
<dbReference type="Pfam" id="PF01661">
    <property type="entry name" value="Macro"/>
    <property type="match status" value="1"/>
</dbReference>
<dbReference type="OrthoDB" id="6194521at2"/>
<dbReference type="CDD" id="cd02908">
    <property type="entry name" value="Macro_OAADPr_deacetylase"/>
    <property type="match status" value="1"/>
</dbReference>
<dbReference type="PATRIC" id="fig|1239307.3.peg.2791"/>
<dbReference type="InterPro" id="IPR043472">
    <property type="entry name" value="Macro_dom-like"/>
</dbReference>
<dbReference type="AlphaFoldDB" id="W0HYG5"/>
<evidence type="ECO:0000313" key="3">
    <source>
        <dbReference type="Proteomes" id="UP000019028"/>
    </source>
</evidence>
<name>W0HYG5_9GAMM</name>
<dbReference type="SMART" id="SM00506">
    <property type="entry name" value="A1pp"/>
    <property type="match status" value="1"/>
</dbReference>
<proteinExistence type="predicted"/>
<evidence type="ECO:0000259" key="1">
    <source>
        <dbReference type="PROSITE" id="PS51154"/>
    </source>
</evidence>
<accession>W0HYG5</accession>
<dbReference type="SUPFAM" id="SSF52949">
    <property type="entry name" value="Macro domain-like"/>
    <property type="match status" value="1"/>
</dbReference>
<dbReference type="GO" id="GO:0061463">
    <property type="term" value="F:O-acetyl-ADP-ribose deacetylase activity"/>
    <property type="evidence" value="ECO:0007669"/>
    <property type="project" value="TreeGrafter"/>
</dbReference>
<keyword evidence="3" id="KW-1185">Reference proteome</keyword>
<gene>
    <name evidence="2" type="ORF">Sant_2502</name>
</gene>
<dbReference type="Gene3D" id="3.40.220.10">
    <property type="entry name" value="Leucine Aminopeptidase, subunit E, domain 1"/>
    <property type="match status" value="1"/>
</dbReference>
<organism evidence="2 3">
    <name type="scientific">Sodalis praecaptivus</name>
    <dbReference type="NCBI Taxonomy" id="1239307"/>
    <lineage>
        <taxon>Bacteria</taxon>
        <taxon>Pseudomonadati</taxon>
        <taxon>Pseudomonadota</taxon>
        <taxon>Gammaproteobacteria</taxon>
        <taxon>Enterobacterales</taxon>
        <taxon>Bruguierivoracaceae</taxon>
        <taxon>Sodalis</taxon>
    </lineage>
</organism>
<reference evidence="2 3" key="1">
    <citation type="journal article" date="2014" name="Genome Biol. Evol.">
        <title>Genome degeneration and adaptation in a nascent stage of symbiosis.</title>
        <authorList>
            <person name="Oakeson K.F."/>
            <person name="Gil R."/>
            <person name="Clayton A.L."/>
            <person name="Dunn D.M."/>
            <person name="von Niederhausern A.C."/>
            <person name="Hamil C."/>
            <person name="Aoyagi A."/>
            <person name="Duval B."/>
            <person name="Baca A."/>
            <person name="Silva F.J."/>
            <person name="Vallier A."/>
            <person name="Jackson D.G."/>
            <person name="Latorre A."/>
            <person name="Weiss R.B."/>
            <person name="Heddi A."/>
            <person name="Moya A."/>
            <person name="Dale C."/>
        </authorList>
    </citation>
    <scope>NUCLEOTIDE SEQUENCE [LARGE SCALE GENOMIC DNA]</scope>
    <source>
        <strain evidence="2 3">HS1</strain>
    </source>
</reference>